<dbReference type="PANTHER" id="PTHR10000:SF8">
    <property type="entry name" value="HAD SUPERFAMILY HYDROLASE-LIKE, TYPE 3"/>
    <property type="match status" value="1"/>
</dbReference>
<organism evidence="1">
    <name type="scientific">freshwater metagenome</name>
    <dbReference type="NCBI Taxonomy" id="449393"/>
    <lineage>
        <taxon>unclassified sequences</taxon>
        <taxon>metagenomes</taxon>
        <taxon>ecological metagenomes</taxon>
    </lineage>
</organism>
<dbReference type="GO" id="GO:0005829">
    <property type="term" value="C:cytosol"/>
    <property type="evidence" value="ECO:0007669"/>
    <property type="project" value="TreeGrafter"/>
</dbReference>
<dbReference type="NCBIfam" id="TIGR00099">
    <property type="entry name" value="Cof-subfamily"/>
    <property type="match status" value="1"/>
</dbReference>
<evidence type="ECO:0000313" key="1">
    <source>
        <dbReference type="EMBL" id="CAB4851588.1"/>
    </source>
</evidence>
<proteinExistence type="predicted"/>
<accession>A0A6J7C4I5</accession>
<dbReference type="GO" id="GO:0000287">
    <property type="term" value="F:magnesium ion binding"/>
    <property type="evidence" value="ECO:0007669"/>
    <property type="project" value="TreeGrafter"/>
</dbReference>
<dbReference type="NCBIfam" id="TIGR01484">
    <property type="entry name" value="HAD-SF-IIB"/>
    <property type="match status" value="1"/>
</dbReference>
<dbReference type="InterPro" id="IPR023214">
    <property type="entry name" value="HAD_sf"/>
</dbReference>
<dbReference type="PROSITE" id="PS01229">
    <property type="entry name" value="COF_2"/>
    <property type="match status" value="1"/>
</dbReference>
<dbReference type="Pfam" id="PF08282">
    <property type="entry name" value="Hydrolase_3"/>
    <property type="match status" value="1"/>
</dbReference>
<dbReference type="Gene3D" id="3.40.50.1000">
    <property type="entry name" value="HAD superfamily/HAD-like"/>
    <property type="match status" value="1"/>
</dbReference>
<dbReference type="GO" id="GO:0016791">
    <property type="term" value="F:phosphatase activity"/>
    <property type="evidence" value="ECO:0007669"/>
    <property type="project" value="TreeGrafter"/>
</dbReference>
<sequence length="285" mass="30436">MSDTPIKLLVMDLDGTLLPHNTSISHRTIAAIRAARELGVITTISSGRNIPSILTYAKETGVDGPLIGMQGAIARELPKPGERGSGALLRHTPFSSSLGARAIAWCTENDLWGHAVIQDDYSFDATDPHYATYQEWLGGSSVERLHSIPDLVSHLTREGAEISKVVAHAPAGHPESVLVRAREAFGGELDVTISHPEYLEFTAPGVNKGAALRWLAERLNIPLAATMAIGDQHNDLEMIQAAGHGVAMHGAPEAVQRAARYLAPPCEEDGAARMIERLILGSGGE</sequence>
<gene>
    <name evidence="1" type="ORF">UFOPK3278_01524</name>
</gene>
<dbReference type="PANTHER" id="PTHR10000">
    <property type="entry name" value="PHOSPHOSERINE PHOSPHATASE"/>
    <property type="match status" value="1"/>
</dbReference>
<dbReference type="InterPro" id="IPR006379">
    <property type="entry name" value="HAD-SF_hydro_IIB"/>
</dbReference>
<reference evidence="1" key="1">
    <citation type="submission" date="2020-05" db="EMBL/GenBank/DDBJ databases">
        <authorList>
            <person name="Chiriac C."/>
            <person name="Salcher M."/>
            <person name="Ghai R."/>
            <person name="Kavagutti S V."/>
        </authorList>
    </citation>
    <scope>NUCLEOTIDE SEQUENCE</scope>
</reference>
<dbReference type="AlphaFoldDB" id="A0A6J7C4I5"/>
<dbReference type="Gene3D" id="3.30.1240.10">
    <property type="match status" value="1"/>
</dbReference>
<dbReference type="CDD" id="cd07516">
    <property type="entry name" value="HAD_Pase"/>
    <property type="match status" value="1"/>
</dbReference>
<protein>
    <submittedName>
        <fullName evidence="1">Unannotated protein</fullName>
    </submittedName>
</protein>
<dbReference type="InterPro" id="IPR036412">
    <property type="entry name" value="HAD-like_sf"/>
</dbReference>
<dbReference type="EMBL" id="CAFBIX010000123">
    <property type="protein sequence ID" value="CAB4851588.1"/>
    <property type="molecule type" value="Genomic_DNA"/>
</dbReference>
<dbReference type="SFLD" id="SFLDG01140">
    <property type="entry name" value="C2.B:_Phosphomannomutase_and_P"/>
    <property type="match status" value="1"/>
</dbReference>
<name>A0A6J7C4I5_9ZZZZ</name>
<dbReference type="SUPFAM" id="SSF56784">
    <property type="entry name" value="HAD-like"/>
    <property type="match status" value="1"/>
</dbReference>
<dbReference type="InterPro" id="IPR000150">
    <property type="entry name" value="Cof"/>
</dbReference>
<dbReference type="SFLD" id="SFLDS00003">
    <property type="entry name" value="Haloacid_Dehalogenase"/>
    <property type="match status" value="1"/>
</dbReference>